<reference evidence="9" key="2">
    <citation type="journal article" date="2017" name="Genome Announc.">
        <title>Genome sequences of Cyberlindnera fabianii 65, Pichia kudriavzevii 129, and Saccharomyces cerevisiae 131 isolated from fermented masau fruits in Zimbabwe.</title>
        <authorList>
            <person name="van Rijswijck I.M.H."/>
            <person name="Derks M.F.L."/>
            <person name="Abee T."/>
            <person name="de Ridder D."/>
            <person name="Smid E.J."/>
        </authorList>
    </citation>
    <scope>NUCLEOTIDE SEQUENCE [LARGE SCALE GENOMIC DNA]</scope>
    <source>
        <strain evidence="9">65</strain>
    </source>
</reference>
<dbReference type="EMBL" id="LK052897">
    <property type="protein sequence ID" value="CDR43642.1"/>
    <property type="molecule type" value="Genomic_DNA"/>
</dbReference>
<name>A0A061B158_CYBFA</name>
<evidence type="ECO:0000256" key="3">
    <source>
        <dbReference type="ARBA" id="ARBA00022781"/>
    </source>
</evidence>
<evidence type="ECO:0000256" key="5">
    <source>
        <dbReference type="ARBA" id="ARBA00053565"/>
    </source>
</evidence>
<dbReference type="Gene3D" id="1.20.1460.10">
    <property type="entry name" value="subunit c (vma5p) of the yeast v-atpase, domain 2"/>
    <property type="match status" value="1"/>
</dbReference>
<comment type="similarity">
    <text evidence="1 6">Belongs to the V-ATPase C subunit family.</text>
</comment>
<dbReference type="SUPFAM" id="SSF118203">
    <property type="entry name" value="Vacuolar ATP synthase subunit C"/>
    <property type="match status" value="1"/>
</dbReference>
<dbReference type="Pfam" id="PF03223">
    <property type="entry name" value="V-ATPase_C"/>
    <property type="match status" value="1"/>
</dbReference>
<accession>A0A061B158</accession>
<dbReference type="GO" id="GO:0000221">
    <property type="term" value="C:vacuolar proton-transporting V-type ATPase, V1 domain"/>
    <property type="evidence" value="ECO:0007669"/>
    <property type="project" value="TreeGrafter"/>
</dbReference>
<gene>
    <name evidence="8" type="ORF">BON22_4774</name>
    <name evidence="7" type="ORF">CYFA0S_12e02828g</name>
</gene>
<keyword evidence="2 6" id="KW-0813">Transport</keyword>
<dbReference type="InterPro" id="IPR004907">
    <property type="entry name" value="ATPase_V1-cplx_csu"/>
</dbReference>
<keyword evidence="9" id="KW-1185">Reference proteome</keyword>
<reference evidence="7" key="1">
    <citation type="journal article" date="2014" name="Genome Announc.">
        <title>Genome sequence of the yeast Cyberlindnera fabianii (Hansenula fabianii).</title>
        <authorList>
            <person name="Freel K.C."/>
            <person name="Sarilar V."/>
            <person name="Neuveglise C."/>
            <person name="Devillers H."/>
            <person name="Friedrich A."/>
            <person name="Schacherer J."/>
        </authorList>
    </citation>
    <scope>NUCLEOTIDE SEQUENCE</scope>
    <source>
        <strain evidence="7">YJS4271</strain>
    </source>
</reference>
<dbReference type="Proteomes" id="UP000189513">
    <property type="component" value="Unassembled WGS sequence"/>
</dbReference>
<dbReference type="PANTHER" id="PTHR10137">
    <property type="entry name" value="V-TYPE PROTON ATPASE SUBUNIT C"/>
    <property type="match status" value="1"/>
</dbReference>
<dbReference type="Gene3D" id="3.30.70.1180">
    <property type="entry name" value="Vacuolar atp synthase subunit c, domain 1"/>
    <property type="match status" value="1"/>
</dbReference>
<dbReference type="OMA" id="VMIWIHV"/>
<dbReference type="OrthoDB" id="6605928at2759"/>
<dbReference type="CDD" id="cd14785">
    <property type="entry name" value="V-ATPase_C"/>
    <property type="match status" value="1"/>
</dbReference>
<evidence type="ECO:0000313" key="7">
    <source>
        <dbReference type="EMBL" id="CDR43642.1"/>
    </source>
</evidence>
<dbReference type="AlphaFoldDB" id="A0A061B158"/>
<sequence>MSDPIASYLLLSLPTKAAPESAPSTSSTQWIERELLQGKTVISNITIPQFKIGTLDSLVLQSEELQKIDEQLGNSVGKVLEVLSSLYDGNQPLINSAKRVDDNSVTEYLEKFTWKTAKYRVDKPIKDLIKTISDEAFQLDSDVRNTFSNYNTAKSNLAAAERKQTGDLSVRSLHDIVSPSDFVLGSEHLQTVLIAVPKSLEKDYLNCYESLVKMTVPRSAHVIKSDQEYVLYTTTLFKKYVPDFYQACRERKFVPRDFVYSEDVLNQMRREHEVAAQTENRLRGELIRLAKAAYSDITSNWFHIKAIRIFVESVLRYGLPPDFVTSVIKLPNIKAAEQAKKELIHEFGYLGGAAFSVDKKGKVVKDGALNEYASLVDTEYEPFVVYEVEIK</sequence>
<protein>
    <recommendedName>
        <fullName evidence="6">V-type proton ATPase subunit C</fullName>
    </recommendedName>
</protein>
<comment type="function">
    <text evidence="6">Subunit of the V1 complex of vacuolar(H+)-ATPase (V-ATPase), a multisubunit enzyme composed of a peripheral complex (V1) that hydrolyzes ATP and a membrane integral complex (V0) that translocates protons. V-ATPase is responsible for acidifying and maintaining the pH of intracellular compartments and in some cell types, is targeted to the plasma membrane, where it is responsible for acidifying the extracellular environment. Subunit C is necessary for the assembly of the catalytic sector of the enzyme and is likely to have a specific function in its catalytic activity.</text>
</comment>
<evidence type="ECO:0000313" key="8">
    <source>
        <dbReference type="EMBL" id="ONH65482.1"/>
    </source>
</evidence>
<evidence type="ECO:0000313" key="9">
    <source>
        <dbReference type="Proteomes" id="UP000189513"/>
    </source>
</evidence>
<dbReference type="EMBL" id="MPUK01000011">
    <property type="protein sequence ID" value="ONH65482.1"/>
    <property type="molecule type" value="Genomic_DNA"/>
</dbReference>
<evidence type="ECO:0000256" key="2">
    <source>
        <dbReference type="ARBA" id="ARBA00022448"/>
    </source>
</evidence>
<evidence type="ECO:0000256" key="6">
    <source>
        <dbReference type="RuleBase" id="RU364010"/>
    </source>
</evidence>
<dbReference type="PANTHER" id="PTHR10137:SF0">
    <property type="entry name" value="V-TYPE PROTON ATPASE SUBUNIT C"/>
    <property type="match status" value="1"/>
</dbReference>
<keyword evidence="3 6" id="KW-0375">Hydrogen ion transport</keyword>
<proteinExistence type="inferred from homology"/>
<dbReference type="Gene3D" id="3.30.70.100">
    <property type="match status" value="1"/>
</dbReference>
<reference evidence="8" key="3">
    <citation type="submission" date="2017-01" db="EMBL/GenBank/DDBJ databases">
        <authorList>
            <person name="Mah S.A."/>
            <person name="Swanson W.J."/>
            <person name="Moy G.W."/>
            <person name="Vacquier V.D."/>
        </authorList>
    </citation>
    <scope>NUCLEOTIDE SEQUENCE [LARGE SCALE GENOMIC DNA]</scope>
    <source>
        <strain evidence="8">65</strain>
    </source>
</reference>
<comment type="function">
    <text evidence="5">Subunit of the V1 complex of vacuolar(H+)-ATPase (V-ATPase), a multisubunit enzyme composed of a peripheral complex (V1) that hydrolyzes ATP and a membrane integral complex (V0) that translocates protons. V-ATPase is responsible for acidifying and maintaining the pH of intracellular compartments. Subunit C is necessary for the assembly of the catalytic sector of the enzyme and is likely to have a specific function in its catalytic activity. Reversibly leaves the enzyme after glucose depletion, causing the catalytic subcomplex V1 to detach from the V0 section.</text>
</comment>
<comment type="subunit">
    <text evidence="6">V-ATPase is a heteromultimeric enzyme composed of a peripheral catalytic V1 complex (components A to H) attached to an integral membrane V0 proton pore complex.</text>
</comment>
<dbReference type="GO" id="GO:0046961">
    <property type="term" value="F:proton-transporting ATPase activity, rotational mechanism"/>
    <property type="evidence" value="ECO:0007669"/>
    <property type="project" value="InterPro"/>
</dbReference>
<dbReference type="VEuPathDB" id="FungiDB:BON22_4774"/>
<dbReference type="STRING" id="36022.A0A061B158"/>
<dbReference type="FunFam" id="3.30.70.100:FF:000002">
    <property type="entry name" value="V-type proton ATPase subunit C"/>
    <property type="match status" value="1"/>
</dbReference>
<dbReference type="InterPro" id="IPR036132">
    <property type="entry name" value="Vac_ATP_synth_c_sf"/>
</dbReference>
<evidence type="ECO:0000256" key="1">
    <source>
        <dbReference type="ARBA" id="ARBA00006138"/>
    </source>
</evidence>
<organism evidence="7">
    <name type="scientific">Cyberlindnera fabianii</name>
    <name type="common">Yeast</name>
    <name type="synonym">Hansenula fabianii</name>
    <dbReference type="NCBI Taxonomy" id="36022"/>
    <lineage>
        <taxon>Eukaryota</taxon>
        <taxon>Fungi</taxon>
        <taxon>Dikarya</taxon>
        <taxon>Ascomycota</taxon>
        <taxon>Saccharomycotina</taxon>
        <taxon>Saccharomycetes</taxon>
        <taxon>Phaffomycetales</taxon>
        <taxon>Phaffomycetaceae</taxon>
        <taxon>Cyberlindnera</taxon>
    </lineage>
</organism>
<evidence type="ECO:0000256" key="4">
    <source>
        <dbReference type="ARBA" id="ARBA00023065"/>
    </source>
</evidence>
<keyword evidence="4 6" id="KW-0406">Ion transport</keyword>